<sequence length="130" mass="15225">MFTVSQIQEAHKKVKSGAEFPQYIQEIKRFGVKSFETWVSDSHTVYFGESGFQTESQPKYEKLTVADRTDIDQFKVRLKIHQQGQTDYYTFCKDCAKTGVEKWIMDLNAMTCIYYDKQGNELLLEQIPFP</sequence>
<evidence type="ECO:0000313" key="2">
    <source>
        <dbReference type="Proteomes" id="UP000007463"/>
    </source>
</evidence>
<reference evidence="1 2" key="1">
    <citation type="journal article" date="2011" name="Stand. Genomic Sci.">
        <title>Complete genome sequence of the gliding freshwater bacterium Fluviicola taffensis type strain (RW262).</title>
        <authorList>
            <person name="Woyke T."/>
            <person name="Chertkov O."/>
            <person name="Lapidus A."/>
            <person name="Nolan M."/>
            <person name="Lucas S."/>
            <person name="Del Rio T.G."/>
            <person name="Tice H."/>
            <person name="Cheng J.F."/>
            <person name="Tapia R."/>
            <person name="Han C."/>
            <person name="Goodwin L."/>
            <person name="Pitluck S."/>
            <person name="Liolios K."/>
            <person name="Pagani I."/>
            <person name="Ivanova N."/>
            <person name="Huntemann M."/>
            <person name="Mavromatis K."/>
            <person name="Mikhailova N."/>
            <person name="Pati A."/>
            <person name="Chen A."/>
            <person name="Palaniappan K."/>
            <person name="Land M."/>
            <person name="Hauser L."/>
            <person name="Brambilla E.M."/>
            <person name="Rohde M."/>
            <person name="Mwirichia R."/>
            <person name="Sikorski J."/>
            <person name="Tindall B.J."/>
            <person name="Goker M."/>
            <person name="Bristow J."/>
            <person name="Eisen J.A."/>
            <person name="Markowitz V."/>
            <person name="Hugenholtz P."/>
            <person name="Klenk H.P."/>
            <person name="Kyrpides N.C."/>
        </authorList>
    </citation>
    <scope>NUCLEOTIDE SEQUENCE [LARGE SCALE GENOMIC DNA]</scope>
    <source>
        <strain evidence="2">DSM 16823 / RW262 / RW262</strain>
    </source>
</reference>
<name>F2IGB2_FLUTR</name>
<dbReference type="eggNOG" id="COG5562">
    <property type="taxonomic scope" value="Bacteria"/>
</dbReference>
<keyword evidence="2" id="KW-1185">Reference proteome</keyword>
<dbReference type="RefSeq" id="WP_013688536.1">
    <property type="nucleotide sequence ID" value="NC_015321.1"/>
</dbReference>
<dbReference type="HOGENOM" id="CLU_139663_0_0_10"/>
<dbReference type="KEGG" id="fte:Fluta_3812"/>
<dbReference type="AlphaFoldDB" id="F2IGB2"/>
<dbReference type="Proteomes" id="UP000007463">
    <property type="component" value="Chromosome"/>
</dbReference>
<dbReference type="Pfam" id="PF07166">
    <property type="entry name" value="DUF1398"/>
    <property type="match status" value="1"/>
</dbReference>
<accession>F2IGB2</accession>
<proteinExistence type="predicted"/>
<gene>
    <name evidence="1" type="ordered locus">Fluta_3812</name>
</gene>
<organism evidence="1 2">
    <name type="scientific">Fluviicola taffensis (strain DSM 16823 / NCIMB 13979 / RW262)</name>
    <dbReference type="NCBI Taxonomy" id="755732"/>
    <lineage>
        <taxon>Bacteria</taxon>
        <taxon>Pseudomonadati</taxon>
        <taxon>Bacteroidota</taxon>
        <taxon>Flavobacteriia</taxon>
        <taxon>Flavobacteriales</taxon>
        <taxon>Crocinitomicaceae</taxon>
        <taxon>Fluviicola</taxon>
    </lineage>
</organism>
<dbReference type="InterPro" id="IPR036696">
    <property type="entry name" value="YdfO-like_sf"/>
</dbReference>
<evidence type="ECO:0000313" key="1">
    <source>
        <dbReference type="EMBL" id="AEA45778.1"/>
    </source>
</evidence>
<evidence type="ECO:0008006" key="3">
    <source>
        <dbReference type="Google" id="ProtNLM"/>
    </source>
</evidence>
<dbReference type="EMBL" id="CP002542">
    <property type="protein sequence ID" value="AEA45778.1"/>
    <property type="molecule type" value="Genomic_DNA"/>
</dbReference>
<dbReference type="InterPro" id="IPR009833">
    <property type="entry name" value="DUF1398"/>
</dbReference>
<dbReference type="SUPFAM" id="SSF160419">
    <property type="entry name" value="YdfO-like"/>
    <property type="match status" value="1"/>
</dbReference>
<protein>
    <recommendedName>
        <fullName evidence="3">Phage envelope protein</fullName>
    </recommendedName>
</protein>
<dbReference type="Gene3D" id="3.30.1810.10">
    <property type="entry name" value="YdfO-like"/>
    <property type="match status" value="1"/>
</dbReference>
<reference evidence="2" key="2">
    <citation type="submission" date="2011-02" db="EMBL/GenBank/DDBJ databases">
        <title>The complete genome of Fluviicola taffensis DSM 16823.</title>
        <authorList>
            <consortium name="US DOE Joint Genome Institute (JGI-PGF)"/>
            <person name="Lucas S."/>
            <person name="Copeland A."/>
            <person name="Lapidus A."/>
            <person name="Bruce D."/>
            <person name="Goodwin L."/>
            <person name="Pitluck S."/>
            <person name="Kyrpides N."/>
            <person name="Mavromatis K."/>
            <person name="Ivanova N."/>
            <person name="Mikhailova N."/>
            <person name="Pagani I."/>
            <person name="Chertkov O."/>
            <person name="Detter J.C."/>
            <person name="Han C."/>
            <person name="Tapia R."/>
            <person name="Land M."/>
            <person name="Hauser L."/>
            <person name="Markowitz V."/>
            <person name="Cheng J.-F."/>
            <person name="Hugenholtz P."/>
            <person name="Woyke T."/>
            <person name="Wu D."/>
            <person name="Tindall B."/>
            <person name="Pomrenke H.G."/>
            <person name="Brambilla E."/>
            <person name="Klenk H.-P."/>
            <person name="Eisen J.A."/>
        </authorList>
    </citation>
    <scope>NUCLEOTIDE SEQUENCE [LARGE SCALE GENOMIC DNA]</scope>
    <source>
        <strain evidence="2">DSM 16823 / RW262 / RW262</strain>
    </source>
</reference>
<dbReference type="STRING" id="755732.Fluta_3812"/>
<dbReference type="OrthoDB" id="1550456at2"/>